<evidence type="ECO:0000256" key="3">
    <source>
        <dbReference type="ARBA" id="ARBA00023002"/>
    </source>
</evidence>
<dbReference type="PANTHER" id="PTHR43255:SF1">
    <property type="entry name" value="IRON-SULFUR-BINDING OXIDOREDUCTASE FADF-RELATED"/>
    <property type="match status" value="1"/>
</dbReference>
<dbReference type="AlphaFoldDB" id="A0A933GQI1"/>
<dbReference type="PANTHER" id="PTHR43255">
    <property type="entry name" value="IRON-SULFUR-BINDING OXIDOREDUCTASE FADF-RELATED-RELATED"/>
    <property type="match status" value="1"/>
</dbReference>
<gene>
    <name evidence="7" type="ORF">HY730_10410</name>
</gene>
<keyword evidence="5" id="KW-0411">Iron-sulfur</keyword>
<reference evidence="7" key="1">
    <citation type="submission" date="2020-07" db="EMBL/GenBank/DDBJ databases">
        <title>Huge and variable diversity of episymbiotic CPR bacteria and DPANN archaea in groundwater ecosystems.</title>
        <authorList>
            <person name="He C.Y."/>
            <person name="Keren R."/>
            <person name="Whittaker M."/>
            <person name="Farag I.F."/>
            <person name="Doudna J."/>
            <person name="Cate J.H.D."/>
            <person name="Banfield J.F."/>
        </authorList>
    </citation>
    <scope>NUCLEOTIDE SEQUENCE</scope>
    <source>
        <strain evidence="7">NC_groundwater_1482_Ag_S-0.65um_47_24</strain>
    </source>
</reference>
<dbReference type="GO" id="GO:0016491">
    <property type="term" value="F:oxidoreductase activity"/>
    <property type="evidence" value="ECO:0007669"/>
    <property type="project" value="UniProtKB-KW"/>
</dbReference>
<dbReference type="GO" id="GO:0005886">
    <property type="term" value="C:plasma membrane"/>
    <property type="evidence" value="ECO:0007669"/>
    <property type="project" value="TreeGrafter"/>
</dbReference>
<dbReference type="InterPro" id="IPR017900">
    <property type="entry name" value="4Fe4S_Fe_S_CS"/>
</dbReference>
<organism evidence="7 8">
    <name type="scientific">Tectimicrobiota bacterium</name>
    <dbReference type="NCBI Taxonomy" id="2528274"/>
    <lineage>
        <taxon>Bacteria</taxon>
        <taxon>Pseudomonadati</taxon>
        <taxon>Nitrospinota/Tectimicrobiota group</taxon>
        <taxon>Candidatus Tectimicrobiota</taxon>
    </lineage>
</organism>
<dbReference type="Gene3D" id="1.10.1060.10">
    <property type="entry name" value="Alpha-helical ferredoxin"/>
    <property type="match status" value="1"/>
</dbReference>
<dbReference type="PROSITE" id="PS00198">
    <property type="entry name" value="4FE4S_FER_1"/>
    <property type="match status" value="2"/>
</dbReference>
<dbReference type="Proteomes" id="UP000772181">
    <property type="component" value="Unassembled WGS sequence"/>
</dbReference>
<dbReference type="InterPro" id="IPR017896">
    <property type="entry name" value="4Fe4S_Fe-S-bd"/>
</dbReference>
<evidence type="ECO:0000256" key="5">
    <source>
        <dbReference type="ARBA" id="ARBA00023014"/>
    </source>
</evidence>
<evidence type="ECO:0000313" key="7">
    <source>
        <dbReference type="EMBL" id="MBI4596765.1"/>
    </source>
</evidence>
<dbReference type="GO" id="GO:0046872">
    <property type="term" value="F:metal ion binding"/>
    <property type="evidence" value="ECO:0007669"/>
    <property type="project" value="UniProtKB-KW"/>
</dbReference>
<evidence type="ECO:0000259" key="6">
    <source>
        <dbReference type="PROSITE" id="PS51379"/>
    </source>
</evidence>
<dbReference type="EMBL" id="JACQWF010000444">
    <property type="protein sequence ID" value="MBI4596765.1"/>
    <property type="molecule type" value="Genomic_DNA"/>
</dbReference>
<feature type="domain" description="4Fe-4S ferredoxin-type" evidence="6">
    <location>
        <begin position="12"/>
        <end position="39"/>
    </location>
</feature>
<keyword evidence="2" id="KW-0479">Metal-binding</keyword>
<keyword evidence="3" id="KW-0560">Oxidoreductase</keyword>
<dbReference type="PROSITE" id="PS51379">
    <property type="entry name" value="4FE4S_FER_2"/>
    <property type="match status" value="2"/>
</dbReference>
<name>A0A933GQI1_UNCTE</name>
<evidence type="ECO:0000256" key="4">
    <source>
        <dbReference type="ARBA" id="ARBA00023004"/>
    </source>
</evidence>
<evidence type="ECO:0000313" key="8">
    <source>
        <dbReference type="Proteomes" id="UP000772181"/>
    </source>
</evidence>
<protein>
    <submittedName>
        <fullName evidence="7">(Fe-S)-binding protein</fullName>
    </submittedName>
</protein>
<dbReference type="GO" id="GO:0051539">
    <property type="term" value="F:4 iron, 4 sulfur cluster binding"/>
    <property type="evidence" value="ECO:0007669"/>
    <property type="project" value="UniProtKB-KW"/>
</dbReference>
<sequence>MEITSLTELFAGEKERFIQNCTLCGVCVESCPAIPYTPLSTIEASDIMARAMDVLQDGSISEEATIRAASCMQCAACRDVCPQEINPQLIQEILQLDLVKLGQKRYPKMEIKMGDGICFLPDVVVSMQIKPEEKRWLDRVPDNPTPRDIVVFAGCSMLMMPDKIFTLSDILEGLGLDFVMVAGGELCCGSRYSGVNLQKAEAHGRALVNKLSAFKPQQVIFCCTECAHQVTQYYKKMVPISYEFDEIFHFLSQRLDQLEFTHQVNKTVTLHDPCALTRLFGDTTSLRQLLKAIPGVTLVEMHKNKEQAPCCGSAASRNFPQVGQEMTRQCLQEAARTGAEVLVDACQGCHLQFCPEEAKYPFEIQNCLTIIGKAMGIAYEDKLKKFYRYGQADTVLAETKDNIEAGPYELKFVANLAKRLFERPMA</sequence>
<dbReference type="InterPro" id="IPR009051">
    <property type="entry name" value="Helical_ferredxn"/>
</dbReference>
<feature type="domain" description="4Fe-4S ferredoxin-type" evidence="6">
    <location>
        <begin position="62"/>
        <end position="92"/>
    </location>
</feature>
<keyword evidence="4" id="KW-0408">Iron</keyword>
<dbReference type="InterPro" id="IPR004017">
    <property type="entry name" value="Cys_rich_dom"/>
</dbReference>
<evidence type="ECO:0000256" key="1">
    <source>
        <dbReference type="ARBA" id="ARBA00022485"/>
    </source>
</evidence>
<dbReference type="Pfam" id="PF02754">
    <property type="entry name" value="CCG"/>
    <property type="match status" value="2"/>
</dbReference>
<dbReference type="InterPro" id="IPR051460">
    <property type="entry name" value="HdrC_iron-sulfur_subunit"/>
</dbReference>
<proteinExistence type="predicted"/>
<dbReference type="Pfam" id="PF13183">
    <property type="entry name" value="Fer4_8"/>
    <property type="match status" value="1"/>
</dbReference>
<keyword evidence="1" id="KW-0004">4Fe-4S</keyword>
<dbReference type="SUPFAM" id="SSF46548">
    <property type="entry name" value="alpha-helical ferredoxin"/>
    <property type="match status" value="1"/>
</dbReference>
<accession>A0A933GQI1</accession>
<comment type="caution">
    <text evidence="7">The sequence shown here is derived from an EMBL/GenBank/DDBJ whole genome shotgun (WGS) entry which is preliminary data.</text>
</comment>
<evidence type="ECO:0000256" key="2">
    <source>
        <dbReference type="ARBA" id="ARBA00022723"/>
    </source>
</evidence>